<evidence type="ECO:0000259" key="7">
    <source>
        <dbReference type="Pfam" id="PF23914"/>
    </source>
</evidence>
<keyword evidence="4" id="KW-0802">TPR repeat</keyword>
<proteinExistence type="predicted"/>
<gene>
    <name evidence="8" type="primary">ccmI</name>
    <name evidence="8" type="ORF">KP803_05325</name>
</gene>
<accession>A0A9X1XJA6</accession>
<feature type="domain" description="Cytochrome c-type biogenesis protein H Ig-like" evidence="6">
    <location>
        <begin position="315"/>
        <end position="413"/>
    </location>
</feature>
<name>A0A9X1XJA6_9VIBR</name>
<keyword evidence="5" id="KW-0472">Membrane</keyword>
<dbReference type="AlphaFoldDB" id="A0A9X1XJA6"/>
<feature type="transmembrane region" description="Helical" evidence="5">
    <location>
        <begin position="92"/>
        <end position="110"/>
    </location>
</feature>
<comment type="subcellular location">
    <subcellularLocation>
        <location evidence="1">Cell envelope</location>
    </subcellularLocation>
</comment>
<dbReference type="NCBIfam" id="TIGR03142">
    <property type="entry name" value="cytochro_ccmI"/>
    <property type="match status" value="1"/>
</dbReference>
<organism evidence="8 9">
    <name type="scientific">Vibrio amylolyticus</name>
    <dbReference type="NCBI Taxonomy" id="2847292"/>
    <lineage>
        <taxon>Bacteria</taxon>
        <taxon>Pseudomonadati</taxon>
        <taxon>Pseudomonadota</taxon>
        <taxon>Gammaproteobacteria</taxon>
        <taxon>Vibrionales</taxon>
        <taxon>Vibrionaceae</taxon>
        <taxon>Vibrio</taxon>
    </lineage>
</organism>
<evidence type="ECO:0000313" key="9">
    <source>
        <dbReference type="Proteomes" id="UP001139559"/>
    </source>
</evidence>
<reference evidence="8" key="1">
    <citation type="submission" date="2021-11" db="EMBL/GenBank/DDBJ databases">
        <title>Vibrio ZSDE26 sp. nov. and Vibrio ZSDZ34 sp. nov., isolated from coastal seawater in Qingdao.</title>
        <authorList>
            <person name="Zhang P."/>
        </authorList>
    </citation>
    <scope>NUCLEOTIDE SEQUENCE</scope>
    <source>
        <strain evidence="8">ZSDE26</strain>
    </source>
</reference>
<dbReference type="InterPro" id="IPR056412">
    <property type="entry name" value="Ig_CycH"/>
</dbReference>
<comment type="caution">
    <text evidence="8">The sequence shown here is derived from an EMBL/GenBank/DDBJ whole genome shotgun (WGS) entry which is preliminary data.</text>
</comment>
<dbReference type="InterPro" id="IPR011990">
    <property type="entry name" value="TPR-like_helical_dom_sf"/>
</dbReference>
<dbReference type="Proteomes" id="UP001139559">
    <property type="component" value="Unassembled WGS sequence"/>
</dbReference>
<keyword evidence="5" id="KW-1133">Transmembrane helix</keyword>
<evidence type="ECO:0000256" key="2">
    <source>
        <dbReference type="ARBA" id="ARBA00022737"/>
    </source>
</evidence>
<dbReference type="Pfam" id="PF23914">
    <property type="entry name" value="TPR_CcmH_CycH"/>
    <property type="match status" value="1"/>
</dbReference>
<dbReference type="PANTHER" id="PTHR47870:SF1">
    <property type="entry name" value="CYTOCHROME C-TYPE BIOGENESIS PROTEIN CCMH"/>
    <property type="match status" value="1"/>
</dbReference>
<dbReference type="Pfam" id="PF23892">
    <property type="entry name" value="Ig_CycH"/>
    <property type="match status" value="1"/>
</dbReference>
<dbReference type="Gene3D" id="1.25.40.10">
    <property type="entry name" value="Tetratricopeptide repeat domain"/>
    <property type="match status" value="1"/>
</dbReference>
<dbReference type="SUPFAM" id="SSF48452">
    <property type="entry name" value="TPR-like"/>
    <property type="match status" value="1"/>
</dbReference>
<keyword evidence="3" id="KW-0201">Cytochrome c-type biogenesis</keyword>
<evidence type="ECO:0000256" key="4">
    <source>
        <dbReference type="ARBA" id="ARBA00022803"/>
    </source>
</evidence>
<keyword evidence="5" id="KW-0812">Transmembrane</keyword>
<keyword evidence="9" id="KW-1185">Reference proteome</keyword>
<sequence>MTLFWVASVILILFACVLIVLPAIKQRANEDQSQRDELNKAFYKDRLSELEEEAKEGLVDDQQELISDLKQSLLDDVPANEKQSSESSISPMLFVVPSVLLVVILSYGMYAKFGAMDKVIEWNETTHLLPELSKKLMNPDGVMLTDDEMDDLTLGLRTRLHAEPNDKTGWLLLGRIALANRDVETAMGAMKRAYRLDTSDEDAQLGFAQALMMSPDEADQNRARLLLNNLVQQEYVDLRVFSLLAFDSFERNDFASAARYWRIMQKMIGPEDSRYEMLSRSIESALEKMGDPVGGVAQNPHSTGDQQLQGSSAAITISLGDNVDTSQGNALIVSIHSADGMPMPIAAARYPVGSFPRTVVIDDGNSMVEGRKFSDLDSFIVRVRIDSDGNVSTKTGDWYGESSVAQMGEAVNVLVNKQY</sequence>
<evidence type="ECO:0000256" key="3">
    <source>
        <dbReference type="ARBA" id="ARBA00022748"/>
    </source>
</evidence>
<evidence type="ECO:0000256" key="5">
    <source>
        <dbReference type="SAM" id="Phobius"/>
    </source>
</evidence>
<dbReference type="GO" id="GO:0030313">
    <property type="term" value="C:cell envelope"/>
    <property type="evidence" value="ECO:0007669"/>
    <property type="project" value="UniProtKB-SubCell"/>
</dbReference>
<dbReference type="InterPro" id="IPR051263">
    <property type="entry name" value="C-type_cytochrome_biogenesis"/>
</dbReference>
<evidence type="ECO:0000256" key="1">
    <source>
        <dbReference type="ARBA" id="ARBA00004196"/>
    </source>
</evidence>
<keyword evidence="2" id="KW-0677">Repeat</keyword>
<evidence type="ECO:0000313" key="8">
    <source>
        <dbReference type="EMBL" id="MCK6262693.1"/>
    </source>
</evidence>
<feature type="domain" description="Cytochrome c-type biogenesis protein H TPR" evidence="7">
    <location>
        <begin position="118"/>
        <end position="275"/>
    </location>
</feature>
<evidence type="ECO:0000259" key="6">
    <source>
        <dbReference type="Pfam" id="PF23892"/>
    </source>
</evidence>
<feature type="transmembrane region" description="Helical" evidence="5">
    <location>
        <begin position="6"/>
        <end position="24"/>
    </location>
</feature>
<dbReference type="InterPro" id="IPR017560">
    <property type="entry name" value="Cyt_c_biogenesis_CcmI"/>
</dbReference>
<dbReference type="InterPro" id="IPR056413">
    <property type="entry name" value="TPR_CcmH_CycH"/>
</dbReference>
<dbReference type="GO" id="GO:0005886">
    <property type="term" value="C:plasma membrane"/>
    <property type="evidence" value="ECO:0007669"/>
    <property type="project" value="TreeGrafter"/>
</dbReference>
<dbReference type="GO" id="GO:0017004">
    <property type="term" value="P:cytochrome complex assembly"/>
    <property type="evidence" value="ECO:0007669"/>
    <property type="project" value="UniProtKB-KW"/>
</dbReference>
<dbReference type="PANTHER" id="PTHR47870">
    <property type="entry name" value="CYTOCHROME C-TYPE BIOGENESIS PROTEIN CCMH"/>
    <property type="match status" value="1"/>
</dbReference>
<protein>
    <submittedName>
        <fullName evidence="8">C-type cytochrome biogenesis protein CcmI</fullName>
    </submittedName>
</protein>
<dbReference type="EMBL" id="JAJHVV010000003">
    <property type="protein sequence ID" value="MCK6262693.1"/>
    <property type="molecule type" value="Genomic_DNA"/>
</dbReference>
<dbReference type="RefSeq" id="WP_248007808.1">
    <property type="nucleotide sequence ID" value="NZ_JAJHVV010000003.1"/>
</dbReference>